<feature type="domain" description="NurA" evidence="1">
    <location>
        <begin position="249"/>
        <end position="388"/>
    </location>
</feature>
<dbReference type="InParanoid" id="A0A7L9FJ43"/>
<dbReference type="Proteomes" id="UP000594121">
    <property type="component" value="Chromosome"/>
</dbReference>
<dbReference type="InterPro" id="IPR018977">
    <property type="entry name" value="NurA_domain"/>
</dbReference>
<reference evidence="2 3" key="1">
    <citation type="submission" date="2020-10" db="EMBL/GenBank/DDBJ databases">
        <title>Thermofilum lucidum 3507LT sp. nov. a novel member of Thermofilaceae family isolated from Chile hot spring, and proposal of description order Thermofilales.</title>
        <authorList>
            <person name="Zayulina K.S."/>
            <person name="Elcheninov A.G."/>
            <person name="Toshchakov S.V."/>
            <person name="Kublanov I.V."/>
        </authorList>
    </citation>
    <scope>NUCLEOTIDE SEQUENCE [LARGE SCALE GENOMIC DNA]</scope>
    <source>
        <strain evidence="2 3">3507LT</strain>
    </source>
</reference>
<dbReference type="SUPFAM" id="SSF46785">
    <property type="entry name" value="Winged helix' DNA-binding domain"/>
    <property type="match status" value="1"/>
</dbReference>
<keyword evidence="3" id="KW-1185">Reference proteome</keyword>
<proteinExistence type="predicted"/>
<name>A0A7L9FJ43_9CREN</name>
<accession>A0A7L9FJ43</accession>
<sequence>MPAAPVAYAFRLEAAFKACLEASVDKGYFTPSELAARMGVSERMARYYLIDLISLGAVEYAGGGRYRIAENASKALLRAEVFGSEFLLEEAVAEALAGSPEAAEAMLERVYRLRKRIEALGDRGTLRRALEGLAGVVLESEKAIYSARDVEPLRPLHIAGASYESLLRSYVVAGGVVLAAAYLGSCVASLKLDEEGQVESVRYVRRPDLKSFRGSQPFDEGVLELALERPELLAAGRKLAARFIVSRMTFEALADVVRSDGVELALVGGSLLPHGFLVWASRELQTLRESMENSFLELLEAAEARGVTLVGVVPASRDSRFFAAVSERLGAGLSGVSDLAFLSYVLDPWEYTAPMRVEKERGREVRNWYEFYWKVGSRLLKIEYVTWGDPLLVQENIVRALKGNFYASGEPVGVREARAEASKLVRLLEAMFRGALEVVIRGEGRGSH</sequence>
<dbReference type="Pfam" id="PF09376">
    <property type="entry name" value="NurA"/>
    <property type="match status" value="1"/>
</dbReference>
<dbReference type="GeneID" id="59149974"/>
<dbReference type="AlphaFoldDB" id="A0A7L9FJ43"/>
<evidence type="ECO:0000313" key="2">
    <source>
        <dbReference type="EMBL" id="QOJ78815.1"/>
    </source>
</evidence>
<dbReference type="RefSeq" id="WP_192818787.1">
    <property type="nucleotide sequence ID" value="NZ_CP062310.1"/>
</dbReference>
<dbReference type="KEGG" id="thel:IG193_08720"/>
<dbReference type="InterPro" id="IPR036390">
    <property type="entry name" value="WH_DNA-bd_sf"/>
</dbReference>
<evidence type="ECO:0000313" key="3">
    <source>
        <dbReference type="Proteomes" id="UP000594121"/>
    </source>
</evidence>
<gene>
    <name evidence="2" type="ORF">IG193_08720</name>
</gene>
<dbReference type="EMBL" id="CP062310">
    <property type="protein sequence ID" value="QOJ78815.1"/>
    <property type="molecule type" value="Genomic_DNA"/>
</dbReference>
<organism evidence="2 3">
    <name type="scientific">Infirmifilum lucidum</name>
    <dbReference type="NCBI Taxonomy" id="2776706"/>
    <lineage>
        <taxon>Archaea</taxon>
        <taxon>Thermoproteota</taxon>
        <taxon>Thermoprotei</taxon>
        <taxon>Thermofilales</taxon>
        <taxon>Thermofilaceae</taxon>
        <taxon>Infirmifilum</taxon>
    </lineage>
</organism>
<protein>
    <submittedName>
        <fullName evidence="2">DNA double-strand break repair nuclease NurA</fullName>
    </submittedName>
</protein>
<evidence type="ECO:0000259" key="1">
    <source>
        <dbReference type="Pfam" id="PF09376"/>
    </source>
</evidence>